<protein>
    <recommendedName>
        <fullName evidence="5">Cellulase</fullName>
    </recommendedName>
</protein>
<dbReference type="EMBL" id="HBFQ01014013">
    <property type="protein sequence ID" value="CAD8835365.1"/>
    <property type="molecule type" value="Transcribed_RNA"/>
</dbReference>
<feature type="compositionally biased region" description="Pro residues" evidence="1">
    <location>
        <begin position="237"/>
        <end position="249"/>
    </location>
</feature>
<reference evidence="3" key="1">
    <citation type="submission" date="2021-01" db="EMBL/GenBank/DDBJ databases">
        <authorList>
            <person name="Corre E."/>
            <person name="Pelletier E."/>
            <person name="Niang G."/>
            <person name="Scheremetjew M."/>
            <person name="Finn R."/>
            <person name="Kale V."/>
            <person name="Holt S."/>
            <person name="Cochrane G."/>
            <person name="Meng A."/>
            <person name="Brown T."/>
            <person name="Cohen L."/>
        </authorList>
    </citation>
    <scope>NUCLEOTIDE SEQUENCE</scope>
</reference>
<name>A0A6T8UVI0_NOCSC</name>
<dbReference type="EMBL" id="HBFQ01014010">
    <property type="protein sequence ID" value="CAD8835363.1"/>
    <property type="molecule type" value="Transcribed_RNA"/>
</dbReference>
<evidence type="ECO:0008006" key="5">
    <source>
        <dbReference type="Google" id="ProtNLM"/>
    </source>
</evidence>
<accession>A0A6T8UVI0</accession>
<feature type="region of interest" description="Disordered" evidence="1">
    <location>
        <begin position="229"/>
        <end position="249"/>
    </location>
</feature>
<organism evidence="3">
    <name type="scientific">Noctiluca scintillans</name>
    <name type="common">Sea sparkle</name>
    <name type="synonym">Red tide dinoflagellate</name>
    <dbReference type="NCBI Taxonomy" id="2966"/>
    <lineage>
        <taxon>Eukaryota</taxon>
        <taxon>Sar</taxon>
        <taxon>Alveolata</taxon>
        <taxon>Dinophyceae</taxon>
        <taxon>Noctilucales</taxon>
        <taxon>Noctilucaceae</taxon>
        <taxon>Noctiluca</taxon>
    </lineage>
</organism>
<proteinExistence type="predicted"/>
<dbReference type="EMBL" id="HBFQ01014011">
    <property type="protein sequence ID" value="CAD8835364.1"/>
    <property type="molecule type" value="Transcribed_RNA"/>
</dbReference>
<dbReference type="Gene3D" id="2.60.120.200">
    <property type="match status" value="1"/>
</dbReference>
<evidence type="ECO:0000313" key="3">
    <source>
        <dbReference type="EMBL" id="CAD8835364.1"/>
    </source>
</evidence>
<dbReference type="AlphaFoldDB" id="A0A6T8UVI0"/>
<evidence type="ECO:0000256" key="1">
    <source>
        <dbReference type="SAM" id="MobiDB-lite"/>
    </source>
</evidence>
<dbReference type="SUPFAM" id="SSF49899">
    <property type="entry name" value="Concanavalin A-like lectins/glucanases"/>
    <property type="match status" value="1"/>
</dbReference>
<evidence type="ECO:0000313" key="2">
    <source>
        <dbReference type="EMBL" id="CAD8835363.1"/>
    </source>
</evidence>
<evidence type="ECO:0000313" key="4">
    <source>
        <dbReference type="EMBL" id="CAD8835365.1"/>
    </source>
</evidence>
<dbReference type="InterPro" id="IPR013320">
    <property type="entry name" value="ConA-like_dom_sf"/>
</dbReference>
<gene>
    <name evidence="2" type="ORF">NSCI0253_LOCUS9711</name>
    <name evidence="3" type="ORF">NSCI0253_LOCUS9712</name>
    <name evidence="4" type="ORF">NSCI0253_LOCUS9713</name>
</gene>
<sequence>MWKVYAVSGAVVSAELYCPMESDMNADGNVQWNDNGWTMTGSGGVHGKTSFNLLGGYIEFEMDTTEAHPGVNTNLYTTSPQTCCDYCDIQDNGSPQCMEMDIIENNGNCLAQTTWHTWPNHNGDCDEGGCWGQRSLPGGSFQMKAEWSADGWMTVTMDGNVVDVSNPVPSENAKEYMAQQMQSIGAQIQSSQWVGWVPGASNCPGSGDLGSSKYSVRNLRISGTVLQGVEPTKCSSPSPPSPTPTPPAPTGGPCCYGPQGAATSCQSSDITGCESGWCGESSDHCTGNCAGTWCPSFAV</sequence>